<keyword evidence="2" id="KW-1133">Transmembrane helix</keyword>
<feature type="transmembrane region" description="Helical" evidence="2">
    <location>
        <begin position="123"/>
        <end position="143"/>
    </location>
</feature>
<dbReference type="Proteomes" id="UP000258102">
    <property type="component" value="Chromosome 2"/>
</dbReference>
<feature type="transmembrane region" description="Helical" evidence="2">
    <location>
        <begin position="5"/>
        <end position="21"/>
    </location>
</feature>
<organism evidence="3 4">
    <name type="scientific">Pseudoalteromonas piscicida</name>
    <dbReference type="NCBI Taxonomy" id="43662"/>
    <lineage>
        <taxon>Bacteria</taxon>
        <taxon>Pseudomonadati</taxon>
        <taxon>Pseudomonadota</taxon>
        <taxon>Gammaproteobacteria</taxon>
        <taxon>Alteromonadales</taxon>
        <taxon>Pseudoalteromonadaceae</taxon>
        <taxon>Pseudoalteromonas</taxon>
    </lineage>
</organism>
<feature type="transmembrane region" description="Helical" evidence="2">
    <location>
        <begin position="182"/>
        <end position="201"/>
    </location>
</feature>
<feature type="region of interest" description="Disordered" evidence="1">
    <location>
        <begin position="205"/>
        <end position="229"/>
    </location>
</feature>
<keyword evidence="2" id="KW-0812">Transmembrane</keyword>
<evidence type="ECO:0000313" key="3">
    <source>
        <dbReference type="EMBL" id="AXR04771.1"/>
    </source>
</evidence>
<proteinExistence type="predicted"/>
<gene>
    <name evidence="3" type="ORF">D0511_23215</name>
</gene>
<feature type="transmembrane region" description="Helical" evidence="2">
    <location>
        <begin position="85"/>
        <end position="102"/>
    </location>
</feature>
<dbReference type="EMBL" id="CP031762">
    <property type="protein sequence ID" value="AXR04771.1"/>
    <property type="molecule type" value="Genomic_DNA"/>
</dbReference>
<evidence type="ECO:0000256" key="1">
    <source>
        <dbReference type="SAM" id="MobiDB-lite"/>
    </source>
</evidence>
<name>A0AAD0RLW0_PSEO7</name>
<keyword evidence="2" id="KW-0472">Membrane</keyword>
<protein>
    <submittedName>
        <fullName evidence="3">Uncharacterized protein</fullName>
    </submittedName>
</protein>
<feature type="transmembrane region" description="Helical" evidence="2">
    <location>
        <begin position="27"/>
        <end position="44"/>
    </location>
</feature>
<feature type="compositionally biased region" description="Acidic residues" evidence="1">
    <location>
        <begin position="208"/>
        <end position="217"/>
    </location>
</feature>
<dbReference type="KEGG" id="ppis:B1L02_23105"/>
<sequence>MKTSWLFYIAALLFTGLLSYIHLNTDLFYGIATLVVMTTLATRYRNQVNIVHIITVIFLFTIIEFGLFELIDIYMREEPPYKKNFMVYLMHFFVDVSILLILRKRVMYSLLFMRRFHPNNWRAIYITHADILLYGIYILFIIVDSAAFVENLFRNMDYIFGVSEATAKPFWSWNWVYKSYPYAKSILLSCVVTILLATIFVENQRPEQEDDDEDDNDEVIHKTDQQQKP</sequence>
<dbReference type="AlphaFoldDB" id="A0AAD0RLW0"/>
<evidence type="ECO:0000256" key="2">
    <source>
        <dbReference type="SAM" id="Phobius"/>
    </source>
</evidence>
<dbReference type="RefSeq" id="WP_088533043.1">
    <property type="nucleotide sequence ID" value="NZ_CP021647.1"/>
</dbReference>
<feature type="transmembrane region" description="Helical" evidence="2">
    <location>
        <begin position="51"/>
        <end position="73"/>
    </location>
</feature>
<accession>A0AAD0RLW0</accession>
<feature type="compositionally biased region" description="Basic and acidic residues" evidence="1">
    <location>
        <begin position="218"/>
        <end position="229"/>
    </location>
</feature>
<reference evidence="3 4" key="1">
    <citation type="submission" date="2018-08" db="EMBL/GenBank/DDBJ databases">
        <title>Whole Genome Sequences of Two Pseudoalteromonas piscicida Strains, DE1-A and DE2-A, which Exhibit Strong Antibacterial Activity against Vibrio vulnificus.</title>
        <authorList>
            <person name="Richards G.P."/>
            <person name="Needleman D.S."/>
            <person name="Watson M.A."/>
            <person name="Polson S.W."/>
        </authorList>
    </citation>
    <scope>NUCLEOTIDE SEQUENCE [LARGE SCALE GENOMIC DNA]</scope>
    <source>
        <strain evidence="3 4">DE2-A</strain>
    </source>
</reference>
<evidence type="ECO:0000313" key="4">
    <source>
        <dbReference type="Proteomes" id="UP000258102"/>
    </source>
</evidence>